<feature type="signal peptide" evidence="1">
    <location>
        <begin position="1"/>
        <end position="27"/>
    </location>
</feature>
<dbReference type="AlphaFoldDB" id="A0A956NC17"/>
<reference evidence="2" key="2">
    <citation type="journal article" date="2021" name="Microbiome">
        <title>Successional dynamics and alternative stable states in a saline activated sludge microbial community over 9 years.</title>
        <authorList>
            <person name="Wang Y."/>
            <person name="Ye J."/>
            <person name="Ju F."/>
            <person name="Liu L."/>
            <person name="Boyd J.A."/>
            <person name="Deng Y."/>
            <person name="Parks D.H."/>
            <person name="Jiang X."/>
            <person name="Yin X."/>
            <person name="Woodcroft B.J."/>
            <person name="Tyson G.W."/>
            <person name="Hugenholtz P."/>
            <person name="Polz M.F."/>
            <person name="Zhang T."/>
        </authorList>
    </citation>
    <scope>NUCLEOTIDE SEQUENCE</scope>
    <source>
        <strain evidence="2">HKST-UBA02</strain>
    </source>
</reference>
<sequence>MTDFAMRRLLPLLVLATALFAPGTSRAESEADLGSAADVSPNVGASVTATDGPVASISDSSPHSSLRIGETLNFQIKWGVVPAGTATMSITEAKEVSGRPCLHVVATAVSNPVFDKVYPVRDQFESFMDSSDLRSWAFKKHLREGKFRRDQVVRSDHAAGKAYYHDGNSYDLTPGAYDVLSAFYYVRTLPLVDGDEYFLDSHSDKKNYPIRVTVHRRERVSVPAGTFDCVVVEPTLRSGDFFKNEGSLTIWLTDDERRMPVQMKSKIPVGSISVELESFERPGIEKAGSAVR</sequence>
<evidence type="ECO:0000256" key="1">
    <source>
        <dbReference type="SAM" id="SignalP"/>
    </source>
</evidence>
<evidence type="ECO:0000313" key="2">
    <source>
        <dbReference type="EMBL" id="MCA9755163.1"/>
    </source>
</evidence>
<dbReference type="Proteomes" id="UP000739538">
    <property type="component" value="Unassembled WGS sequence"/>
</dbReference>
<dbReference type="Pfam" id="PF11306">
    <property type="entry name" value="DUF3108"/>
    <property type="match status" value="1"/>
</dbReference>
<comment type="caution">
    <text evidence="2">The sequence shown here is derived from an EMBL/GenBank/DDBJ whole genome shotgun (WGS) entry which is preliminary data.</text>
</comment>
<feature type="chain" id="PRO_5037052274" evidence="1">
    <location>
        <begin position="28"/>
        <end position="292"/>
    </location>
</feature>
<gene>
    <name evidence="2" type="ORF">KDA27_05125</name>
</gene>
<protein>
    <submittedName>
        <fullName evidence="2">DUF3108 domain-containing protein</fullName>
    </submittedName>
</protein>
<dbReference type="EMBL" id="JAGQHS010000016">
    <property type="protein sequence ID" value="MCA9755163.1"/>
    <property type="molecule type" value="Genomic_DNA"/>
</dbReference>
<reference evidence="2" key="1">
    <citation type="submission" date="2020-04" db="EMBL/GenBank/DDBJ databases">
        <authorList>
            <person name="Zhang T."/>
        </authorList>
    </citation>
    <scope>NUCLEOTIDE SEQUENCE</scope>
    <source>
        <strain evidence="2">HKST-UBA02</strain>
    </source>
</reference>
<dbReference type="Gene3D" id="2.40.360.20">
    <property type="match status" value="1"/>
</dbReference>
<dbReference type="InterPro" id="IPR021457">
    <property type="entry name" value="DUF3108"/>
</dbReference>
<organism evidence="2 3">
    <name type="scientific">Eiseniibacteriota bacterium</name>
    <dbReference type="NCBI Taxonomy" id="2212470"/>
    <lineage>
        <taxon>Bacteria</taxon>
        <taxon>Candidatus Eiseniibacteriota</taxon>
    </lineage>
</organism>
<accession>A0A956NC17</accession>
<proteinExistence type="predicted"/>
<evidence type="ECO:0000313" key="3">
    <source>
        <dbReference type="Proteomes" id="UP000739538"/>
    </source>
</evidence>
<keyword evidence="1" id="KW-0732">Signal</keyword>
<name>A0A956NC17_UNCEI</name>